<evidence type="ECO:0000313" key="3">
    <source>
        <dbReference type="EMBL" id="OGJ01290.1"/>
    </source>
</evidence>
<feature type="region of interest" description="Disordered" evidence="2">
    <location>
        <begin position="82"/>
        <end position="108"/>
    </location>
</feature>
<proteinExistence type="predicted"/>
<evidence type="ECO:0000256" key="1">
    <source>
        <dbReference type="SAM" id="Coils"/>
    </source>
</evidence>
<sequence>MTAEKSSMNLVHSTKETPDNGDNEAVPASPKELKVKGLEEAIARNRARIVEIERELAELAKKQQRMGEAEIEVQKGVVGQPAVETTQKPNVEEEGSFAAFPDEKDLKR</sequence>
<dbReference type="EMBL" id="MFVU01000029">
    <property type="protein sequence ID" value="OGJ01290.1"/>
    <property type="molecule type" value="Genomic_DNA"/>
</dbReference>
<feature type="region of interest" description="Disordered" evidence="2">
    <location>
        <begin position="1"/>
        <end position="32"/>
    </location>
</feature>
<feature type="compositionally biased region" description="Polar residues" evidence="2">
    <location>
        <begin position="1"/>
        <end position="12"/>
    </location>
</feature>
<dbReference type="AlphaFoldDB" id="A0A1F6Y4H3"/>
<accession>A0A1F6Y4H3</accession>
<keyword evidence="1" id="KW-0175">Coiled coil</keyword>
<comment type="caution">
    <text evidence="3">The sequence shown here is derived from an EMBL/GenBank/DDBJ whole genome shotgun (WGS) entry which is preliminary data.</text>
</comment>
<reference evidence="3 4" key="1">
    <citation type="journal article" date="2016" name="Nat. Commun.">
        <title>Thousands of microbial genomes shed light on interconnected biogeochemical processes in an aquifer system.</title>
        <authorList>
            <person name="Anantharaman K."/>
            <person name="Brown C.T."/>
            <person name="Hug L.A."/>
            <person name="Sharon I."/>
            <person name="Castelle C.J."/>
            <person name="Probst A.J."/>
            <person name="Thomas B.C."/>
            <person name="Singh A."/>
            <person name="Wilkins M.J."/>
            <person name="Karaoz U."/>
            <person name="Brodie E.L."/>
            <person name="Williams K.H."/>
            <person name="Hubbard S.S."/>
            <person name="Banfield J.F."/>
        </authorList>
    </citation>
    <scope>NUCLEOTIDE SEQUENCE [LARGE SCALE GENOMIC DNA]</scope>
</reference>
<feature type="coiled-coil region" evidence="1">
    <location>
        <begin position="35"/>
        <end position="72"/>
    </location>
</feature>
<name>A0A1F6Y4H3_9BACT</name>
<evidence type="ECO:0000256" key="2">
    <source>
        <dbReference type="SAM" id="MobiDB-lite"/>
    </source>
</evidence>
<dbReference type="Proteomes" id="UP000178645">
    <property type="component" value="Unassembled WGS sequence"/>
</dbReference>
<evidence type="ECO:0000313" key="4">
    <source>
        <dbReference type="Proteomes" id="UP000178645"/>
    </source>
</evidence>
<organism evidence="3 4">
    <name type="scientific">Candidatus Nomurabacteria bacterium RIFCSPLOWO2_12_FULL_44_11</name>
    <dbReference type="NCBI Taxonomy" id="1801796"/>
    <lineage>
        <taxon>Bacteria</taxon>
        <taxon>Candidatus Nomuraibacteriota</taxon>
    </lineage>
</organism>
<gene>
    <name evidence="3" type="ORF">A3G53_00585</name>
</gene>
<protein>
    <submittedName>
        <fullName evidence="3">Uncharacterized protein</fullName>
    </submittedName>
</protein>